<dbReference type="EMBL" id="CVRI01000058">
    <property type="protein sequence ID" value="CRL02668.1"/>
    <property type="molecule type" value="Genomic_DNA"/>
</dbReference>
<proteinExistence type="predicted"/>
<dbReference type="SUPFAM" id="SSF57903">
    <property type="entry name" value="FYVE/PHD zinc finger"/>
    <property type="match status" value="1"/>
</dbReference>
<name>A0A1J1ISW6_9DIPT</name>
<dbReference type="InterPro" id="IPR011011">
    <property type="entry name" value="Znf_FYVE_PHD"/>
</dbReference>
<reference evidence="1 2" key="1">
    <citation type="submission" date="2015-04" db="EMBL/GenBank/DDBJ databases">
        <authorList>
            <person name="Syromyatnikov M.Y."/>
            <person name="Popov V.N."/>
        </authorList>
    </citation>
    <scope>NUCLEOTIDE SEQUENCE [LARGE SCALE GENOMIC DNA]</scope>
</reference>
<dbReference type="STRING" id="568069.A0A1J1ISW6"/>
<gene>
    <name evidence="1" type="ORF">CLUMA_CG016041</name>
</gene>
<sequence>MSQLCGARCGEPFDKEDKSVVCSGPCRLRFHKKCSPLSSQQYELLMKTDAIVFRCKSCSDGDKFILSNYEKILNKFDTLEKKMDSSLKKVCQQIDEIKKKETNDVQCMNEISKVSKQIEELNKKETNDVQCMNEITKVYKQIEELRKKETNDVQLMNKITKVIDDRCQPAWNEVVKKKQAPVVVLVPKDKSKNRNDTKSSVKSLIKESDLSVNKMSRAANGGLIIECDDEDKCNKVLSAVNKTLGKDYTVQKPNARQPRLKILKIRNPIEDNDELINDLKQHNKCLKFDSCLMEVIKREQYSTSFVKNI</sequence>
<dbReference type="OrthoDB" id="7479450at2759"/>
<accession>A0A1J1ISW6</accession>
<keyword evidence="2" id="KW-1185">Reference proteome</keyword>
<dbReference type="Proteomes" id="UP000183832">
    <property type="component" value="Unassembled WGS sequence"/>
</dbReference>
<dbReference type="Gene3D" id="3.30.40.10">
    <property type="entry name" value="Zinc/RING finger domain, C3HC4 (zinc finger)"/>
    <property type="match status" value="1"/>
</dbReference>
<organism evidence="1 2">
    <name type="scientific">Clunio marinus</name>
    <dbReference type="NCBI Taxonomy" id="568069"/>
    <lineage>
        <taxon>Eukaryota</taxon>
        <taxon>Metazoa</taxon>
        <taxon>Ecdysozoa</taxon>
        <taxon>Arthropoda</taxon>
        <taxon>Hexapoda</taxon>
        <taxon>Insecta</taxon>
        <taxon>Pterygota</taxon>
        <taxon>Neoptera</taxon>
        <taxon>Endopterygota</taxon>
        <taxon>Diptera</taxon>
        <taxon>Nematocera</taxon>
        <taxon>Chironomoidea</taxon>
        <taxon>Chironomidae</taxon>
        <taxon>Clunio</taxon>
    </lineage>
</organism>
<dbReference type="InterPro" id="IPR013083">
    <property type="entry name" value="Znf_RING/FYVE/PHD"/>
</dbReference>
<evidence type="ECO:0000313" key="1">
    <source>
        <dbReference type="EMBL" id="CRL02668.1"/>
    </source>
</evidence>
<protein>
    <submittedName>
        <fullName evidence="1">CLUMA_CG016041, isoform A</fullName>
    </submittedName>
</protein>
<evidence type="ECO:0000313" key="2">
    <source>
        <dbReference type="Proteomes" id="UP000183832"/>
    </source>
</evidence>
<dbReference type="AlphaFoldDB" id="A0A1J1ISW6"/>